<organism evidence="1">
    <name type="scientific">marine sediment metagenome</name>
    <dbReference type="NCBI Taxonomy" id="412755"/>
    <lineage>
        <taxon>unclassified sequences</taxon>
        <taxon>metagenomes</taxon>
        <taxon>ecological metagenomes</taxon>
    </lineage>
</organism>
<comment type="caution">
    <text evidence="1">The sequence shown here is derived from an EMBL/GenBank/DDBJ whole genome shotgun (WGS) entry which is preliminary data.</text>
</comment>
<name>A0A0F9I5N1_9ZZZZ</name>
<sequence>LISYEDYIEAKDTPYISALFLSHAHLDHLRNIMFIKRDILHKSTKLIFMLYLLKEELIV</sequence>
<dbReference type="EMBL" id="LAZR01013233">
    <property type="protein sequence ID" value="KKM22911.1"/>
    <property type="molecule type" value="Genomic_DNA"/>
</dbReference>
<proteinExistence type="predicted"/>
<feature type="non-terminal residue" evidence="1">
    <location>
        <position position="1"/>
    </location>
</feature>
<reference evidence="1" key="1">
    <citation type="journal article" date="2015" name="Nature">
        <title>Complex archaea that bridge the gap between prokaryotes and eukaryotes.</title>
        <authorList>
            <person name="Spang A."/>
            <person name="Saw J.H."/>
            <person name="Jorgensen S.L."/>
            <person name="Zaremba-Niedzwiedzka K."/>
            <person name="Martijn J."/>
            <person name="Lind A.E."/>
            <person name="van Eijk R."/>
            <person name="Schleper C."/>
            <person name="Guy L."/>
            <person name="Ettema T.J."/>
        </authorList>
    </citation>
    <scope>NUCLEOTIDE SEQUENCE</scope>
</reference>
<dbReference type="InterPro" id="IPR036866">
    <property type="entry name" value="RibonucZ/Hydroxyglut_hydro"/>
</dbReference>
<evidence type="ECO:0008006" key="2">
    <source>
        <dbReference type="Google" id="ProtNLM"/>
    </source>
</evidence>
<gene>
    <name evidence="1" type="ORF">LCGC14_1620560</name>
</gene>
<dbReference type="SUPFAM" id="SSF56281">
    <property type="entry name" value="Metallo-hydrolase/oxidoreductase"/>
    <property type="match status" value="1"/>
</dbReference>
<accession>A0A0F9I5N1</accession>
<dbReference type="Gene3D" id="3.60.15.10">
    <property type="entry name" value="Ribonuclease Z/Hydroxyacylglutathione hydrolase-like"/>
    <property type="match status" value="1"/>
</dbReference>
<protein>
    <recommendedName>
        <fullName evidence="2">Metallo-beta-lactamase domain-containing protein</fullName>
    </recommendedName>
</protein>
<evidence type="ECO:0000313" key="1">
    <source>
        <dbReference type="EMBL" id="KKM22911.1"/>
    </source>
</evidence>
<dbReference type="AlphaFoldDB" id="A0A0F9I5N1"/>